<dbReference type="PROSITE" id="PS01125">
    <property type="entry name" value="ROK"/>
    <property type="match status" value="1"/>
</dbReference>
<evidence type="ECO:0000313" key="3">
    <source>
        <dbReference type="Proteomes" id="UP000753256"/>
    </source>
</evidence>
<dbReference type="Pfam" id="PF00480">
    <property type="entry name" value="ROK"/>
    <property type="match status" value="1"/>
</dbReference>
<dbReference type="InterPro" id="IPR043129">
    <property type="entry name" value="ATPase_NBD"/>
</dbReference>
<dbReference type="SUPFAM" id="SSF53067">
    <property type="entry name" value="Actin-like ATPase domain"/>
    <property type="match status" value="1"/>
</dbReference>
<dbReference type="AlphaFoldDB" id="A0A921ITF8"/>
<accession>A0A921ITF8</accession>
<reference evidence="2" key="2">
    <citation type="submission" date="2021-09" db="EMBL/GenBank/DDBJ databases">
        <authorList>
            <person name="Gilroy R."/>
        </authorList>
    </citation>
    <scope>NUCLEOTIDE SEQUENCE</scope>
    <source>
        <strain evidence="2">ChiHjej13B12-9602</strain>
    </source>
</reference>
<evidence type="ECO:0000313" key="2">
    <source>
        <dbReference type="EMBL" id="HJG36565.1"/>
    </source>
</evidence>
<dbReference type="PANTHER" id="PTHR18964">
    <property type="entry name" value="ROK (REPRESSOR, ORF, KINASE) FAMILY"/>
    <property type="match status" value="1"/>
</dbReference>
<dbReference type="Gene3D" id="3.30.420.40">
    <property type="match status" value="2"/>
</dbReference>
<proteinExistence type="inferred from homology"/>
<comment type="similarity">
    <text evidence="1">Belongs to the ROK (NagC/XylR) family.</text>
</comment>
<evidence type="ECO:0000256" key="1">
    <source>
        <dbReference type="ARBA" id="ARBA00006479"/>
    </source>
</evidence>
<reference evidence="2" key="1">
    <citation type="journal article" date="2021" name="PeerJ">
        <title>Extensive microbial diversity within the chicken gut microbiome revealed by metagenomics and culture.</title>
        <authorList>
            <person name="Gilroy R."/>
            <person name="Ravi A."/>
            <person name="Getino M."/>
            <person name="Pursley I."/>
            <person name="Horton D.L."/>
            <person name="Alikhan N.F."/>
            <person name="Baker D."/>
            <person name="Gharbi K."/>
            <person name="Hall N."/>
            <person name="Watson M."/>
            <person name="Adriaenssens E.M."/>
            <person name="Foster-Nyarko E."/>
            <person name="Jarju S."/>
            <person name="Secka A."/>
            <person name="Antonio M."/>
            <person name="Oren A."/>
            <person name="Chaudhuri R.R."/>
            <person name="La Ragione R."/>
            <person name="Hildebrand F."/>
            <person name="Pallen M.J."/>
        </authorList>
    </citation>
    <scope>NUCLEOTIDE SEQUENCE</scope>
    <source>
        <strain evidence="2">ChiHjej13B12-9602</strain>
    </source>
</reference>
<name>A0A921ITF8_9ACTN</name>
<protein>
    <submittedName>
        <fullName evidence="2">ROK family protein</fullName>
    </submittedName>
</protein>
<dbReference type="RefSeq" id="WP_273188796.1">
    <property type="nucleotide sequence ID" value="NZ_DYUZ01000007.1"/>
</dbReference>
<dbReference type="InterPro" id="IPR049874">
    <property type="entry name" value="ROK_cs"/>
</dbReference>
<dbReference type="PANTHER" id="PTHR18964:SF149">
    <property type="entry name" value="BIFUNCTIONAL UDP-N-ACETYLGLUCOSAMINE 2-EPIMERASE_N-ACETYLMANNOSAMINE KINASE"/>
    <property type="match status" value="1"/>
</dbReference>
<sequence>MAAEKELYIGLDVGGTSVKMGLFDAEGELLGQGSVPTPPLINAEGYTAVTEGISKLLDVASEQTDLVRGIGLAIPCPVPADGVIRMQANIQINAPGLEAALKRHCPNATVRFENDANAAAMGELWVGTARGHRSFVFVTIGTGVGGGIVIDGHVVGGVMGAGGEIGHLCMNPEEERSCGCGGKGHLEQYASATGIVTSYRAACEERGREPVALDGPSDSRSVFAAAKDGDEAAWAAIDTMCDYLGRALALIADVVDPEAFILGGGTSNSSDLFLDRLGAGYRRYAIPVTQDTPIEIASLGNEAGIYGAAYVALQSAEER</sequence>
<dbReference type="Proteomes" id="UP000753256">
    <property type="component" value="Unassembled WGS sequence"/>
</dbReference>
<gene>
    <name evidence="2" type="ORF">K8V70_01690</name>
</gene>
<comment type="caution">
    <text evidence="2">The sequence shown here is derived from an EMBL/GenBank/DDBJ whole genome shotgun (WGS) entry which is preliminary data.</text>
</comment>
<organism evidence="2 3">
    <name type="scientific">Enorma phocaeensis</name>
    <dbReference type="NCBI Taxonomy" id="1871019"/>
    <lineage>
        <taxon>Bacteria</taxon>
        <taxon>Bacillati</taxon>
        <taxon>Actinomycetota</taxon>
        <taxon>Coriobacteriia</taxon>
        <taxon>Coriobacteriales</taxon>
        <taxon>Coriobacteriaceae</taxon>
        <taxon>Enorma</taxon>
    </lineage>
</organism>
<dbReference type="InterPro" id="IPR000600">
    <property type="entry name" value="ROK"/>
</dbReference>
<dbReference type="EMBL" id="DYUZ01000007">
    <property type="protein sequence ID" value="HJG36565.1"/>
    <property type="molecule type" value="Genomic_DNA"/>
</dbReference>